<sequence>MKTILYYVSGHGFGHAVRAGQVIDALSGDYGHKVVVRTRAPAWLFPSSDAVVIEREEVDSGPAQVDSITTDIAGTYKRFVGLMSNIDNLVERELKVLDRIEPKVIVTDIAPLGVAVATKRGIPVVVVANFLWDWILKGYVKSEPRFSDIASWLKELYAQADVILKTPLSGGFEGYKNVVDIPLIAKSFSKPKDTARKELSLPMDKALALVSFGGSGLESFYENLEERCTLCDLIALGDGNSVSGGIRFFDRQTTVHGDLLSAADIVIGKLGYGLCSELIATRRPILYTVRKDFAEYNVLDMEIRKYINVEEISREAFFGSNLDGFLTGLLNSSHPLNFARTDGAQVAAKRIAGFL</sequence>
<reference evidence="1" key="1">
    <citation type="submission" date="2018-06" db="EMBL/GenBank/DDBJ databases">
        <authorList>
            <person name="Zhirakovskaya E."/>
        </authorList>
    </citation>
    <scope>NUCLEOTIDE SEQUENCE</scope>
</reference>
<protein>
    <recommendedName>
        <fullName evidence="2">Glycosyl transferase family 28 C-terminal domain-containing protein</fullName>
    </recommendedName>
</protein>
<dbReference type="PANTHER" id="PTHR38134:SF2">
    <property type="entry name" value="GALACTOKINASE"/>
    <property type="match status" value="1"/>
</dbReference>
<dbReference type="SUPFAM" id="SSF53756">
    <property type="entry name" value="UDP-Glycosyltransferase/glycogen phosphorylase"/>
    <property type="match status" value="1"/>
</dbReference>
<dbReference type="AlphaFoldDB" id="A0A3B1CHH7"/>
<dbReference type="Pfam" id="PF13528">
    <property type="entry name" value="Glyco_trans_1_3"/>
    <property type="match status" value="1"/>
</dbReference>
<evidence type="ECO:0008006" key="2">
    <source>
        <dbReference type="Google" id="ProtNLM"/>
    </source>
</evidence>
<gene>
    <name evidence="1" type="ORF">MNBD_NITROSPINAE04-2110</name>
</gene>
<accession>A0A3B1CHH7</accession>
<dbReference type="InterPro" id="IPR053205">
    <property type="entry name" value="GHMP_kinase_L-arabinokinase"/>
</dbReference>
<name>A0A3B1CHH7_9ZZZZ</name>
<evidence type="ECO:0000313" key="1">
    <source>
        <dbReference type="EMBL" id="VAX23414.1"/>
    </source>
</evidence>
<dbReference type="PANTHER" id="PTHR38134">
    <property type="entry name" value="SLR1395 PROTEIN"/>
    <property type="match status" value="1"/>
</dbReference>
<organism evidence="1">
    <name type="scientific">hydrothermal vent metagenome</name>
    <dbReference type="NCBI Taxonomy" id="652676"/>
    <lineage>
        <taxon>unclassified sequences</taxon>
        <taxon>metagenomes</taxon>
        <taxon>ecological metagenomes</taxon>
    </lineage>
</organism>
<proteinExistence type="predicted"/>
<dbReference type="EMBL" id="UOGA01000248">
    <property type="protein sequence ID" value="VAX23414.1"/>
    <property type="molecule type" value="Genomic_DNA"/>
</dbReference>